<accession>T2DMQ8</accession>
<keyword evidence="2" id="KW-1185">Reference proteome</keyword>
<protein>
    <submittedName>
        <fullName evidence="1">Uncharacterized protein</fullName>
    </submittedName>
</protein>
<gene>
    <name evidence="1" type="ORF">MADE_000001020930</name>
</gene>
<proteinExistence type="predicted"/>
<evidence type="ECO:0000313" key="2">
    <source>
        <dbReference type="Proteomes" id="UP000001870"/>
    </source>
</evidence>
<dbReference type="Proteomes" id="UP000001870">
    <property type="component" value="Chromosome"/>
</dbReference>
<dbReference type="HOGENOM" id="CLU_3211564_0_0_6"/>
<dbReference type="EMBL" id="CP001103">
    <property type="protein sequence ID" value="AGV54003.1"/>
    <property type="molecule type" value="Genomic_DNA"/>
</dbReference>
<name>T2DMQ8_ALTMD</name>
<dbReference type="AlphaFoldDB" id="T2DMQ8"/>
<evidence type="ECO:0000313" key="1">
    <source>
        <dbReference type="EMBL" id="AGV54003.1"/>
    </source>
</evidence>
<organism evidence="1 2">
    <name type="scientific">Alteromonas mediterranea (strain DSM 17117 / CIP 110805 / LMG 28347 / Deep ecotype)</name>
    <dbReference type="NCBI Taxonomy" id="1774373"/>
    <lineage>
        <taxon>Bacteria</taxon>
        <taxon>Pseudomonadati</taxon>
        <taxon>Pseudomonadota</taxon>
        <taxon>Gammaproteobacteria</taxon>
        <taxon>Alteromonadales</taxon>
        <taxon>Alteromonadaceae</taxon>
        <taxon>Alteromonas/Salinimonas group</taxon>
        <taxon>Alteromonas</taxon>
    </lineage>
</organism>
<reference evidence="1 2" key="2">
    <citation type="journal article" date="2015" name="Antonie Van Leeuwenhoek">
        <title>Ecophysiological diversity of a novel member of the genus Alteromonas, and description of Alteromonas mediterranea sp. nov.</title>
        <authorList>
            <person name="Ivanova E.P."/>
            <person name="Lopez-Perez M."/>
            <person name="Zabalos M."/>
            <person name="Nguyen S.H."/>
            <person name="Webb H.K."/>
            <person name="Ryan J."/>
            <person name="Lagutin K."/>
            <person name="Vyssotski M."/>
            <person name="Crawford R.J."/>
            <person name="Rodriguez-Valera F."/>
        </authorList>
    </citation>
    <scope>NUCLEOTIDE SEQUENCE [LARGE SCALE GENOMIC DNA]</scope>
    <source>
        <strain evidence="2">DSM 17117 / CIP 110805 / LMG 28347 / Deep ecotype</strain>
    </source>
</reference>
<sequence length="44" mass="5327">MCQSDRKLQVQYDEKMEILIPFISKPTFINIFILIQRKNVKEID</sequence>
<dbReference type="KEGG" id="amc:MADE_000001020930"/>
<reference evidence="1 2" key="1">
    <citation type="journal article" date="2008" name="ISME J.">
        <title>Comparative genomics of two ecotypes of the marine planktonic copiotroph Alteromonas macleodii suggests alternative lifestyles associated with different kinds of particulate organic matter.</title>
        <authorList>
            <person name="Ivars-Martinez E."/>
            <person name="Martin-Cuadrado A.B."/>
            <person name="D'Auria G."/>
            <person name="Mira A."/>
            <person name="Ferriera S."/>
            <person name="Johnson J."/>
            <person name="Friedman R."/>
            <person name="Rodriguez-Valera F."/>
        </authorList>
    </citation>
    <scope>NUCLEOTIDE SEQUENCE [LARGE SCALE GENOMIC DNA]</scope>
    <source>
        <strain evidence="2">DSM 17117 / CIP 110805 / LMG 28347 / Deep ecotype</strain>
    </source>
</reference>